<dbReference type="AlphaFoldDB" id="A0A9P1M961"/>
<sequence>MQPDPPFSPISRSSTACESDDAREPKKLILCFDGTGNKFTGSNADTNVVKLLSKLDRNDPNQYHYYQTGIGTYDIHEKTVHKSWYGEMCSSISQTIDQGVGTTFDAHVMAGYRFLMRYYDSGDKIYMFGFSRGAFTAKFLARMIHTVGLLCKGNEEMVPFAYRLYQRYLAGEIEDHDQQSARRRWRRRFGMDNDDEGAASDDEGQPFLRDDDTARLMHGRQYEVLCKNGRVKERNIKVYFLGVWDCVNSISVFEPRTPVPVPIKGTATYVRHAVAVDERRVKFKPALLAQDIRALTRDHEKEDIKEVWFPGCHGDVGGGWPAEYPEDENKPRPTWWQRVKGVGKRIRGFWRTSRAKEATKAKNILTDPFQMSDIPLAWMIREVESARFKQRRQQALDGDMHDALKFGRGTGFFTVLLWKFMVYRLKKYDNYTPQNNHGGKLPPCLKNDGIIPELEPIVDQDWRFADIDHQTYRFKKVVDDPDQLVEPAVVTQEQENGAVKAKIL</sequence>
<feature type="region of interest" description="Disordered" evidence="1">
    <location>
        <begin position="1"/>
        <end position="20"/>
    </location>
</feature>
<name>A0A9P1M961_9PEZI</name>
<proteinExistence type="predicted"/>
<reference evidence="3" key="1">
    <citation type="submission" date="2022-11" db="EMBL/GenBank/DDBJ databases">
        <authorList>
            <person name="Scott C."/>
            <person name="Bruce N."/>
        </authorList>
    </citation>
    <scope>NUCLEOTIDE SEQUENCE</scope>
</reference>
<evidence type="ECO:0000313" key="3">
    <source>
        <dbReference type="EMBL" id="CAI4214383.1"/>
    </source>
</evidence>
<evidence type="ECO:0000313" key="4">
    <source>
        <dbReference type="Proteomes" id="UP000838763"/>
    </source>
</evidence>
<evidence type="ECO:0000259" key="2">
    <source>
        <dbReference type="Pfam" id="PF09994"/>
    </source>
</evidence>
<keyword evidence="4" id="KW-1185">Reference proteome</keyword>
<organism evidence="3 4">
    <name type="scientific">Parascedosporium putredinis</name>
    <dbReference type="NCBI Taxonomy" id="1442378"/>
    <lineage>
        <taxon>Eukaryota</taxon>
        <taxon>Fungi</taxon>
        <taxon>Dikarya</taxon>
        <taxon>Ascomycota</taxon>
        <taxon>Pezizomycotina</taxon>
        <taxon>Sordariomycetes</taxon>
        <taxon>Hypocreomycetidae</taxon>
        <taxon>Microascales</taxon>
        <taxon>Microascaceae</taxon>
        <taxon>Parascedosporium</taxon>
    </lineage>
</organism>
<dbReference type="OrthoDB" id="3162439at2759"/>
<gene>
    <name evidence="3" type="ORF">PPNO1_LOCUS4111</name>
</gene>
<dbReference type="EMBL" id="CALLCH030000011">
    <property type="protein sequence ID" value="CAI4214383.1"/>
    <property type="molecule type" value="Genomic_DNA"/>
</dbReference>
<accession>A0A9P1M961</accession>
<feature type="domain" description="T6SS Phospholipase effector Tle1-like catalytic" evidence="2">
    <location>
        <begin position="26"/>
        <end position="382"/>
    </location>
</feature>
<comment type="caution">
    <text evidence="3">The sequence shown here is derived from an EMBL/GenBank/DDBJ whole genome shotgun (WGS) entry which is preliminary data.</text>
</comment>
<protein>
    <recommendedName>
        <fullName evidence="2">T6SS Phospholipase effector Tle1-like catalytic domain-containing protein</fullName>
    </recommendedName>
</protein>
<dbReference type="InterPro" id="IPR018712">
    <property type="entry name" value="Tle1-like_cat"/>
</dbReference>
<dbReference type="PANTHER" id="PTHR33840">
    <property type="match status" value="1"/>
</dbReference>
<dbReference type="PANTHER" id="PTHR33840:SF2">
    <property type="entry name" value="TLE1 PHOSPHOLIPASE DOMAIN-CONTAINING PROTEIN"/>
    <property type="match status" value="1"/>
</dbReference>
<evidence type="ECO:0000256" key="1">
    <source>
        <dbReference type="SAM" id="MobiDB-lite"/>
    </source>
</evidence>
<dbReference type="Proteomes" id="UP000838763">
    <property type="component" value="Unassembled WGS sequence"/>
</dbReference>
<dbReference type="Pfam" id="PF09994">
    <property type="entry name" value="T6SS_Tle1-like_cat"/>
    <property type="match status" value="1"/>
</dbReference>